<reference evidence="1" key="2">
    <citation type="journal article" date="2023" name="Microbiol Resour">
        <title>Decontamination and Annotation of the Draft Genome Sequence of the Oomycete Lagenidium giganteum ARSEF 373.</title>
        <authorList>
            <person name="Morgan W.R."/>
            <person name="Tartar A."/>
        </authorList>
    </citation>
    <scope>NUCLEOTIDE SEQUENCE</scope>
    <source>
        <strain evidence="1">ARSEF 373</strain>
    </source>
</reference>
<sequence>MGHLGGRLAASRPTHGHEPIFIHHVFLLHGLFALLRSASDTHWGFAVGAHLGLLEVDRNERLHLFVQQLDVVVLTLLALLGQLHQQR</sequence>
<keyword evidence="2" id="KW-1185">Reference proteome</keyword>
<dbReference type="EMBL" id="DAKRPA010000007">
    <property type="protein sequence ID" value="DBA04505.1"/>
    <property type="molecule type" value="Genomic_DNA"/>
</dbReference>
<comment type="caution">
    <text evidence="1">The sequence shown here is derived from an EMBL/GenBank/DDBJ whole genome shotgun (WGS) entry which is preliminary data.</text>
</comment>
<dbReference type="AlphaFoldDB" id="A0AAV2ZLI1"/>
<evidence type="ECO:0008006" key="3">
    <source>
        <dbReference type="Google" id="ProtNLM"/>
    </source>
</evidence>
<evidence type="ECO:0000313" key="2">
    <source>
        <dbReference type="Proteomes" id="UP001146120"/>
    </source>
</evidence>
<organism evidence="1 2">
    <name type="scientific">Lagenidium giganteum</name>
    <dbReference type="NCBI Taxonomy" id="4803"/>
    <lineage>
        <taxon>Eukaryota</taxon>
        <taxon>Sar</taxon>
        <taxon>Stramenopiles</taxon>
        <taxon>Oomycota</taxon>
        <taxon>Peronosporomycetes</taxon>
        <taxon>Pythiales</taxon>
        <taxon>Pythiaceae</taxon>
    </lineage>
</organism>
<evidence type="ECO:0000313" key="1">
    <source>
        <dbReference type="EMBL" id="DBA04505.1"/>
    </source>
</evidence>
<name>A0AAV2ZLI1_9STRA</name>
<accession>A0AAV2ZLI1</accession>
<dbReference type="Proteomes" id="UP001146120">
    <property type="component" value="Unassembled WGS sequence"/>
</dbReference>
<protein>
    <recommendedName>
        <fullName evidence="3">Secreted protein</fullName>
    </recommendedName>
</protein>
<reference evidence="1" key="1">
    <citation type="submission" date="2022-11" db="EMBL/GenBank/DDBJ databases">
        <authorList>
            <person name="Morgan W.R."/>
            <person name="Tartar A."/>
        </authorList>
    </citation>
    <scope>NUCLEOTIDE SEQUENCE</scope>
    <source>
        <strain evidence="1">ARSEF 373</strain>
    </source>
</reference>
<gene>
    <name evidence="1" type="ORF">N0F65_011053</name>
</gene>
<proteinExistence type="predicted"/>